<evidence type="ECO:0000313" key="3">
    <source>
        <dbReference type="EMBL" id="CAD6268850.1"/>
    </source>
</evidence>
<dbReference type="AlphaFoldDB" id="A0A811RFW1"/>
<comment type="caution">
    <text evidence="3">The sequence shown here is derived from an EMBL/GenBank/DDBJ whole genome shotgun (WGS) entry which is preliminary data.</text>
</comment>
<dbReference type="Pfam" id="PF00320">
    <property type="entry name" value="GATA"/>
    <property type="match status" value="1"/>
</dbReference>
<evidence type="ECO:0000256" key="1">
    <source>
        <dbReference type="PROSITE-ProRule" id="PRU00094"/>
    </source>
</evidence>
<dbReference type="GO" id="GO:0043565">
    <property type="term" value="F:sequence-specific DNA binding"/>
    <property type="evidence" value="ECO:0007669"/>
    <property type="project" value="InterPro"/>
</dbReference>
<dbReference type="EMBL" id="CAJGYO010000014">
    <property type="protein sequence ID" value="CAD6268850.1"/>
    <property type="molecule type" value="Genomic_DNA"/>
</dbReference>
<keyword evidence="1" id="KW-0863">Zinc-finger</keyword>
<reference evidence="3" key="1">
    <citation type="submission" date="2020-10" db="EMBL/GenBank/DDBJ databases">
        <authorList>
            <person name="Han B."/>
            <person name="Lu T."/>
            <person name="Zhao Q."/>
            <person name="Huang X."/>
            <person name="Zhao Y."/>
        </authorList>
    </citation>
    <scope>NUCLEOTIDE SEQUENCE</scope>
</reference>
<dbReference type="GO" id="GO:0006355">
    <property type="term" value="P:regulation of DNA-templated transcription"/>
    <property type="evidence" value="ECO:0007669"/>
    <property type="project" value="InterPro"/>
</dbReference>
<dbReference type="Proteomes" id="UP000604825">
    <property type="component" value="Unassembled WGS sequence"/>
</dbReference>
<keyword evidence="1" id="KW-0479">Metal-binding</keyword>
<protein>
    <recommendedName>
        <fullName evidence="2">GATA-type domain-containing protein</fullName>
    </recommendedName>
</protein>
<dbReference type="PROSITE" id="PS50114">
    <property type="entry name" value="GATA_ZN_FINGER_2"/>
    <property type="match status" value="1"/>
</dbReference>
<accession>A0A811RFW1</accession>
<name>A0A811RFW1_9POAL</name>
<proteinExistence type="predicted"/>
<dbReference type="SUPFAM" id="SSF57716">
    <property type="entry name" value="Glucocorticoid receptor-like (DNA-binding domain)"/>
    <property type="match status" value="1"/>
</dbReference>
<dbReference type="GO" id="GO:0008270">
    <property type="term" value="F:zinc ion binding"/>
    <property type="evidence" value="ECO:0007669"/>
    <property type="project" value="UniProtKB-KW"/>
</dbReference>
<gene>
    <name evidence="3" type="ORF">NCGR_LOCUS52155</name>
</gene>
<feature type="domain" description="GATA-type" evidence="2">
    <location>
        <begin position="35"/>
        <end position="79"/>
    </location>
</feature>
<evidence type="ECO:0000259" key="2">
    <source>
        <dbReference type="PROSITE" id="PS50114"/>
    </source>
</evidence>
<sequence>MKPCPLRRDVPQGHKWSFKHPVLSLAPAKKKARRKKRDKPCALCVVTETLLWRTWPTDRQVMLCNACEIKVRTPGVVLPELVYLSPLARVGHLHAPAFVGAPHEIQLVSDSPGAVHSKQVQLHLPSLVMTMMTVIFELQQPHPQEIQESEYPPNIRILDSMIDADI</sequence>
<dbReference type="InterPro" id="IPR000679">
    <property type="entry name" value="Znf_GATA"/>
</dbReference>
<keyword evidence="1" id="KW-0862">Zinc</keyword>
<evidence type="ECO:0000313" key="4">
    <source>
        <dbReference type="Proteomes" id="UP000604825"/>
    </source>
</evidence>
<dbReference type="InterPro" id="IPR013088">
    <property type="entry name" value="Znf_NHR/GATA"/>
</dbReference>
<dbReference type="Gene3D" id="3.30.50.10">
    <property type="entry name" value="Erythroid Transcription Factor GATA-1, subunit A"/>
    <property type="match status" value="1"/>
</dbReference>
<keyword evidence="4" id="KW-1185">Reference proteome</keyword>
<organism evidence="3 4">
    <name type="scientific">Miscanthus lutarioriparius</name>
    <dbReference type="NCBI Taxonomy" id="422564"/>
    <lineage>
        <taxon>Eukaryota</taxon>
        <taxon>Viridiplantae</taxon>
        <taxon>Streptophyta</taxon>
        <taxon>Embryophyta</taxon>
        <taxon>Tracheophyta</taxon>
        <taxon>Spermatophyta</taxon>
        <taxon>Magnoliopsida</taxon>
        <taxon>Liliopsida</taxon>
        <taxon>Poales</taxon>
        <taxon>Poaceae</taxon>
        <taxon>PACMAD clade</taxon>
        <taxon>Panicoideae</taxon>
        <taxon>Andropogonodae</taxon>
        <taxon>Andropogoneae</taxon>
        <taxon>Saccharinae</taxon>
        <taxon>Miscanthus</taxon>
    </lineage>
</organism>
<dbReference type="SMART" id="SM00401">
    <property type="entry name" value="ZnF_GATA"/>
    <property type="match status" value="1"/>
</dbReference>